<dbReference type="GO" id="GO:0005886">
    <property type="term" value="C:plasma membrane"/>
    <property type="evidence" value="ECO:0007669"/>
    <property type="project" value="TreeGrafter"/>
</dbReference>
<dbReference type="Gene3D" id="2.60.40.10">
    <property type="entry name" value="Immunoglobulins"/>
    <property type="match status" value="8"/>
</dbReference>
<feature type="domain" description="Ig-like" evidence="7">
    <location>
        <begin position="781"/>
        <end position="866"/>
    </location>
</feature>
<feature type="domain" description="Ig-like" evidence="7">
    <location>
        <begin position="54"/>
        <end position="155"/>
    </location>
</feature>
<evidence type="ECO:0000256" key="4">
    <source>
        <dbReference type="ARBA" id="ARBA00023180"/>
    </source>
</evidence>
<dbReference type="GO" id="GO:0005911">
    <property type="term" value="C:cell-cell junction"/>
    <property type="evidence" value="ECO:0007669"/>
    <property type="project" value="TreeGrafter"/>
</dbReference>
<feature type="domain" description="Ig-like" evidence="7">
    <location>
        <begin position="278"/>
        <end position="372"/>
    </location>
</feature>
<evidence type="ECO:0000256" key="1">
    <source>
        <dbReference type="ARBA" id="ARBA00004479"/>
    </source>
</evidence>
<dbReference type="InterPro" id="IPR051275">
    <property type="entry name" value="Cell_adhesion_signaling"/>
</dbReference>
<reference evidence="8" key="1">
    <citation type="submission" date="2023-11" db="EMBL/GenBank/DDBJ databases">
        <title>Genome assemblies of two species of porcelain crab, Petrolisthes cinctipes and Petrolisthes manimaculis (Anomura: Porcellanidae).</title>
        <authorList>
            <person name="Angst P."/>
        </authorList>
    </citation>
    <scope>NUCLEOTIDE SEQUENCE</scope>
    <source>
        <strain evidence="8">PB745_02</strain>
        <tissue evidence="8">Gill</tissue>
    </source>
</reference>
<dbReference type="PANTHER" id="PTHR11640">
    <property type="entry name" value="NEPHRIN"/>
    <property type="match status" value="1"/>
</dbReference>
<dbReference type="AlphaFoldDB" id="A0AAE1NG18"/>
<evidence type="ECO:0000313" key="9">
    <source>
        <dbReference type="Proteomes" id="UP001292094"/>
    </source>
</evidence>
<dbReference type="InterPro" id="IPR003599">
    <property type="entry name" value="Ig_sub"/>
</dbReference>
<dbReference type="Pfam" id="PF13895">
    <property type="entry name" value="Ig_2"/>
    <property type="match status" value="2"/>
</dbReference>
<dbReference type="InterPro" id="IPR003598">
    <property type="entry name" value="Ig_sub2"/>
</dbReference>
<keyword evidence="4" id="KW-0325">Glycoprotein</keyword>
<keyword evidence="6" id="KW-1133">Transmembrane helix</keyword>
<keyword evidence="3" id="KW-1015">Disulfide bond</keyword>
<dbReference type="InterPro" id="IPR036179">
    <property type="entry name" value="Ig-like_dom_sf"/>
</dbReference>
<evidence type="ECO:0000259" key="7">
    <source>
        <dbReference type="PROSITE" id="PS50835"/>
    </source>
</evidence>
<dbReference type="SMART" id="SM00408">
    <property type="entry name" value="IGc2"/>
    <property type="match status" value="6"/>
</dbReference>
<organism evidence="8 9">
    <name type="scientific">Petrolisthes manimaculis</name>
    <dbReference type="NCBI Taxonomy" id="1843537"/>
    <lineage>
        <taxon>Eukaryota</taxon>
        <taxon>Metazoa</taxon>
        <taxon>Ecdysozoa</taxon>
        <taxon>Arthropoda</taxon>
        <taxon>Crustacea</taxon>
        <taxon>Multicrustacea</taxon>
        <taxon>Malacostraca</taxon>
        <taxon>Eumalacostraca</taxon>
        <taxon>Eucarida</taxon>
        <taxon>Decapoda</taxon>
        <taxon>Pleocyemata</taxon>
        <taxon>Anomura</taxon>
        <taxon>Galatheoidea</taxon>
        <taxon>Porcellanidae</taxon>
        <taxon>Petrolisthes</taxon>
    </lineage>
</organism>
<accession>A0AAE1NG18</accession>
<proteinExistence type="predicted"/>
<evidence type="ECO:0000313" key="8">
    <source>
        <dbReference type="EMBL" id="KAK4288397.1"/>
    </source>
</evidence>
<dbReference type="Pfam" id="PF13927">
    <property type="entry name" value="Ig_3"/>
    <property type="match status" value="1"/>
</dbReference>
<sequence>TDFHYAANGTDSSLEIKPLQIEDEGTYKCEITYLAVQEACSVVQFVNLTTYALPTYPKMRFEDGSPVGNGSVVGPFDEGVTLIISCESGGGKPVARVSWWNGTQELTAGEYTAAVEEDGSGLGRNVLRLPVSRHHLDSTLVCEAVNPAITAPFISFVTLDVNVPPVGVDVTVGATEIHEGDTVVLYCVARGAKPAATLTWLNGSTPLGDVETAINVEVESTEEHNADNTFETRSRLEFDATRFENGQTFRCEATNQVLKNRGEEPMSSQVTLDVRYAPIVRVTPENITVNESMDILIFCQYSANPLQLTHVNWFQDKRLVDVAGNPEKYGNGDVEHPTLLIKNSSANDMGNYTCRVSNEVGVSDVVNTASVSVLFRPQVQVIMDPTEPVSEEDRVNVTLICDVVKSNPETLVRVRWYLEGGLLKELPECYSQNSSLSASYSEMLCDIDPSRLLLENVFKDFQGNYSCEGMNEAGWGQRSSEAELIVHYRPGQASISHQPKNVVKGQSLELTCNVDDPGRPAATTFTWYRGTHLVPDEISATWVINPVSLETNDNFTCVPVNSEGEGERASVNINVLAAPSFIERLQPYHGAVMNSAEVSLSCRVECSPLCNVSWLKDDQPLLNQSHYEIASKVMPADPNSGDLESVLSTLTWRMSMWRDGTLDRDQDNANYTCTSSDNEAGPGVTSHTFFRVEYPPEEIEVSNTMIQIIENEKAPKVECRASSYPEATYVWQHEGETVYKGSVLAMNHNIRRQQAGEYQCIAQNRHGKMTASTSFDILFKPECKIDRTDGGSGEDAFILLICRAEANPQEVTFRWRMSNETLTQDVTSEGLESRLRLPATSDSLATYSCFVNNTIGESIACEIDVTGVAGIIHPGDDNIIVISAIVAAVIVLVIIICVVIILICRRQRQAGKCELPF</sequence>
<feature type="domain" description="Ig-like" evidence="7">
    <location>
        <begin position="696"/>
        <end position="776"/>
    </location>
</feature>
<dbReference type="PROSITE" id="PS50835">
    <property type="entry name" value="IG_LIKE"/>
    <property type="match status" value="8"/>
</dbReference>
<dbReference type="GO" id="GO:0050839">
    <property type="term" value="F:cell adhesion molecule binding"/>
    <property type="evidence" value="ECO:0007669"/>
    <property type="project" value="TreeGrafter"/>
</dbReference>
<dbReference type="InterPro" id="IPR013783">
    <property type="entry name" value="Ig-like_fold"/>
</dbReference>
<feature type="non-terminal residue" evidence="8">
    <location>
        <position position="917"/>
    </location>
</feature>
<keyword evidence="6" id="KW-0812">Transmembrane</keyword>
<feature type="transmembrane region" description="Helical" evidence="6">
    <location>
        <begin position="879"/>
        <end position="904"/>
    </location>
</feature>
<dbReference type="PANTHER" id="PTHR11640:SF31">
    <property type="entry name" value="IRREGULAR CHIASM C-ROUGHEST PROTEIN-RELATED"/>
    <property type="match status" value="1"/>
</dbReference>
<evidence type="ECO:0000256" key="3">
    <source>
        <dbReference type="ARBA" id="ARBA00023157"/>
    </source>
</evidence>
<dbReference type="Proteomes" id="UP001292094">
    <property type="component" value="Unassembled WGS sequence"/>
</dbReference>
<feature type="domain" description="Ig-like" evidence="7">
    <location>
        <begin position="490"/>
        <end position="574"/>
    </location>
</feature>
<protein>
    <recommendedName>
        <fullName evidence="7">Ig-like domain-containing protein</fullName>
    </recommendedName>
</protein>
<keyword evidence="5" id="KW-0393">Immunoglobulin domain</keyword>
<feature type="domain" description="Ig-like" evidence="7">
    <location>
        <begin position="164"/>
        <end position="271"/>
    </location>
</feature>
<feature type="domain" description="Ig-like" evidence="7">
    <location>
        <begin position="377"/>
        <end position="485"/>
    </location>
</feature>
<evidence type="ECO:0000256" key="6">
    <source>
        <dbReference type="SAM" id="Phobius"/>
    </source>
</evidence>
<dbReference type="GO" id="GO:0098609">
    <property type="term" value="P:cell-cell adhesion"/>
    <property type="evidence" value="ECO:0007669"/>
    <property type="project" value="TreeGrafter"/>
</dbReference>
<comment type="caution">
    <text evidence="8">The sequence shown here is derived from an EMBL/GenBank/DDBJ whole genome shotgun (WGS) entry which is preliminary data.</text>
</comment>
<dbReference type="InterPro" id="IPR007110">
    <property type="entry name" value="Ig-like_dom"/>
</dbReference>
<keyword evidence="2 6" id="KW-0472">Membrane</keyword>
<dbReference type="SMART" id="SM00409">
    <property type="entry name" value="IG"/>
    <property type="match status" value="6"/>
</dbReference>
<evidence type="ECO:0000256" key="2">
    <source>
        <dbReference type="ARBA" id="ARBA00023136"/>
    </source>
</evidence>
<feature type="domain" description="Ig-like" evidence="7">
    <location>
        <begin position="579"/>
        <end position="685"/>
    </location>
</feature>
<gene>
    <name evidence="8" type="ORF">Pmani_038572</name>
</gene>
<comment type="subcellular location">
    <subcellularLocation>
        <location evidence="1">Membrane</location>
        <topology evidence="1">Single-pass type I membrane protein</topology>
    </subcellularLocation>
</comment>
<evidence type="ECO:0000256" key="5">
    <source>
        <dbReference type="ARBA" id="ARBA00023319"/>
    </source>
</evidence>
<dbReference type="InterPro" id="IPR013162">
    <property type="entry name" value="CD80_C2-set"/>
</dbReference>
<dbReference type="EMBL" id="JAWZYT010006321">
    <property type="protein sequence ID" value="KAK4288397.1"/>
    <property type="molecule type" value="Genomic_DNA"/>
</dbReference>
<dbReference type="Pfam" id="PF08205">
    <property type="entry name" value="C2-set_2"/>
    <property type="match status" value="2"/>
</dbReference>
<dbReference type="SUPFAM" id="SSF48726">
    <property type="entry name" value="Immunoglobulin"/>
    <property type="match status" value="8"/>
</dbReference>
<name>A0AAE1NG18_9EUCA</name>
<keyword evidence="9" id="KW-1185">Reference proteome</keyword>